<comment type="caution">
    <text evidence="2">The sequence shown here is derived from an EMBL/GenBank/DDBJ whole genome shotgun (WGS) entry which is preliminary data.</text>
</comment>
<proteinExistence type="predicted"/>
<dbReference type="PANTHER" id="PTHR33495">
    <property type="entry name" value="ANTI-SIGMA FACTOR ANTAGONIST TM_1081-RELATED-RELATED"/>
    <property type="match status" value="1"/>
</dbReference>
<dbReference type="SUPFAM" id="SSF52091">
    <property type="entry name" value="SpoIIaa-like"/>
    <property type="match status" value="1"/>
</dbReference>
<protein>
    <submittedName>
        <fullName evidence="2">STAS domain-containing protein</fullName>
    </submittedName>
</protein>
<dbReference type="CDD" id="cd07043">
    <property type="entry name" value="STAS_anti-anti-sigma_factors"/>
    <property type="match status" value="1"/>
</dbReference>
<dbReference type="Proteomes" id="UP000696294">
    <property type="component" value="Unassembled WGS sequence"/>
</dbReference>
<dbReference type="InterPro" id="IPR036513">
    <property type="entry name" value="STAS_dom_sf"/>
</dbReference>
<evidence type="ECO:0000259" key="1">
    <source>
        <dbReference type="PROSITE" id="PS50801"/>
    </source>
</evidence>
<organism evidence="2 3">
    <name type="scientific">Nonomuraea composti</name>
    <dbReference type="NCBI Taxonomy" id="2720023"/>
    <lineage>
        <taxon>Bacteria</taxon>
        <taxon>Bacillati</taxon>
        <taxon>Actinomycetota</taxon>
        <taxon>Actinomycetes</taxon>
        <taxon>Streptosporangiales</taxon>
        <taxon>Streptosporangiaceae</taxon>
        <taxon>Nonomuraea</taxon>
    </lineage>
</organism>
<keyword evidence="3" id="KW-1185">Reference proteome</keyword>
<reference evidence="2 3" key="1">
    <citation type="submission" date="2020-03" db="EMBL/GenBank/DDBJ databases">
        <title>WGS of actinomycetes isolated from Thailand.</title>
        <authorList>
            <person name="Thawai C."/>
        </authorList>
    </citation>
    <scope>NUCLEOTIDE SEQUENCE [LARGE SCALE GENOMIC DNA]</scope>
    <source>
        <strain evidence="2 3">FMUSA5-5</strain>
    </source>
</reference>
<dbReference type="PROSITE" id="PS50801">
    <property type="entry name" value="STAS"/>
    <property type="match status" value="1"/>
</dbReference>
<feature type="domain" description="STAS" evidence="1">
    <location>
        <begin position="16"/>
        <end position="112"/>
    </location>
</feature>
<dbReference type="EMBL" id="JAATEP010000011">
    <property type="protein sequence ID" value="NJP91346.1"/>
    <property type="molecule type" value="Genomic_DNA"/>
</dbReference>
<dbReference type="InterPro" id="IPR002645">
    <property type="entry name" value="STAS_dom"/>
</dbReference>
<dbReference type="PANTHER" id="PTHR33495:SF2">
    <property type="entry name" value="ANTI-SIGMA FACTOR ANTAGONIST TM_1081-RELATED"/>
    <property type="match status" value="1"/>
</dbReference>
<accession>A0ABX1B1Y6</accession>
<dbReference type="RefSeq" id="WP_168010740.1">
    <property type="nucleotide sequence ID" value="NZ_JAATEP010000011.1"/>
</dbReference>
<dbReference type="Pfam" id="PF01740">
    <property type="entry name" value="STAS"/>
    <property type="match status" value="1"/>
</dbReference>
<dbReference type="Gene3D" id="3.30.750.24">
    <property type="entry name" value="STAS domain"/>
    <property type="match status" value="1"/>
</dbReference>
<gene>
    <name evidence="2" type="ORF">HCN51_18090</name>
</gene>
<name>A0ABX1B1Y6_9ACTN</name>
<evidence type="ECO:0000313" key="2">
    <source>
        <dbReference type="EMBL" id="NJP91346.1"/>
    </source>
</evidence>
<sequence length="115" mass="12496">MAERREVPDFQRTWAVIALSGSLDDATVDQVEREIAQLCGEGARLIVDVSELHFLDDYGVDVLVLLAHHMRRQGGLMALTDRRGSIHEALGRGGLADLLPLFTSVAEAMAALDLG</sequence>
<evidence type="ECO:0000313" key="3">
    <source>
        <dbReference type="Proteomes" id="UP000696294"/>
    </source>
</evidence>